<keyword evidence="3" id="KW-0489">Methyltransferase</keyword>
<keyword evidence="4" id="KW-1185">Reference proteome</keyword>
<reference evidence="3 4" key="1">
    <citation type="submission" date="2020-01" db="EMBL/GenBank/DDBJ databases">
        <title>Genomic analysis of Aminipila sp. CBA3637.</title>
        <authorList>
            <person name="Kim Y.B."/>
            <person name="Roh S.W."/>
        </authorList>
    </citation>
    <scope>NUCLEOTIDE SEQUENCE [LARGE SCALE GENOMIC DNA]</scope>
    <source>
        <strain evidence="3 4">CBA3637</strain>
    </source>
</reference>
<evidence type="ECO:0000256" key="1">
    <source>
        <dbReference type="ARBA" id="ARBA00022679"/>
    </source>
</evidence>
<organism evidence="3 4">
    <name type="scientific">Aminipila terrae</name>
    <dbReference type="NCBI Taxonomy" id="2697030"/>
    <lineage>
        <taxon>Bacteria</taxon>
        <taxon>Bacillati</taxon>
        <taxon>Bacillota</taxon>
        <taxon>Clostridia</taxon>
        <taxon>Peptostreptococcales</taxon>
        <taxon>Anaerovoracaceae</taxon>
        <taxon>Aminipila</taxon>
    </lineage>
</organism>
<feature type="domain" description="Methyltransferase" evidence="2">
    <location>
        <begin position="40"/>
        <end position="133"/>
    </location>
</feature>
<dbReference type="SUPFAM" id="SSF53335">
    <property type="entry name" value="S-adenosyl-L-methionine-dependent methyltransferases"/>
    <property type="match status" value="1"/>
</dbReference>
<evidence type="ECO:0000313" key="3">
    <source>
        <dbReference type="EMBL" id="QHI73894.1"/>
    </source>
</evidence>
<dbReference type="EMBL" id="CP047591">
    <property type="protein sequence ID" value="QHI73894.1"/>
    <property type="molecule type" value="Genomic_DNA"/>
</dbReference>
<sequence length="244" mass="27964">MLEAHLNPDFDGASRKHRVIQQSASWIAALVESAPGKKLLDLGCGPGIYAELFKDHGFRVTGIDFSRRSINYAKQAAESRNKEIEYLCENYLNLDYQEQFDIVTLIYCDFGVLNPEDRHMLLCKIKKALKPGGILLFDGFTKSQLSLWGENQKIEYCDSGFWSPLPYVCLKRNIYYEADQVFLEQYIVVTENECHCYNMWNQIFSKDSLLKELKQAGFNKVQFFDDVCGSPFSGENNTICAVAR</sequence>
<dbReference type="KEGG" id="amic:Ami3637_03985"/>
<dbReference type="InterPro" id="IPR041698">
    <property type="entry name" value="Methyltransf_25"/>
</dbReference>
<dbReference type="Proteomes" id="UP000463883">
    <property type="component" value="Chromosome"/>
</dbReference>
<protein>
    <submittedName>
        <fullName evidence="3">Methyltransferase domain-containing protein</fullName>
    </submittedName>
</protein>
<accession>A0A6P1MMJ5</accession>
<dbReference type="GO" id="GO:0032259">
    <property type="term" value="P:methylation"/>
    <property type="evidence" value="ECO:0007669"/>
    <property type="project" value="UniProtKB-KW"/>
</dbReference>
<evidence type="ECO:0000313" key="4">
    <source>
        <dbReference type="Proteomes" id="UP000463883"/>
    </source>
</evidence>
<gene>
    <name evidence="3" type="ORF">Ami3637_03985</name>
</gene>
<name>A0A6P1MMJ5_9FIRM</name>
<dbReference type="Pfam" id="PF13649">
    <property type="entry name" value="Methyltransf_25"/>
    <property type="match status" value="1"/>
</dbReference>
<dbReference type="GO" id="GO:0008168">
    <property type="term" value="F:methyltransferase activity"/>
    <property type="evidence" value="ECO:0007669"/>
    <property type="project" value="UniProtKB-KW"/>
</dbReference>
<dbReference type="AlphaFoldDB" id="A0A6P1MMJ5"/>
<keyword evidence="1 3" id="KW-0808">Transferase</keyword>
<proteinExistence type="predicted"/>
<dbReference type="CDD" id="cd02440">
    <property type="entry name" value="AdoMet_MTases"/>
    <property type="match status" value="1"/>
</dbReference>
<evidence type="ECO:0000259" key="2">
    <source>
        <dbReference type="Pfam" id="PF13649"/>
    </source>
</evidence>
<dbReference type="Gene3D" id="3.40.50.150">
    <property type="entry name" value="Vaccinia Virus protein VP39"/>
    <property type="match status" value="1"/>
</dbReference>
<dbReference type="PANTHER" id="PTHR43861">
    <property type="entry name" value="TRANS-ACONITATE 2-METHYLTRANSFERASE-RELATED"/>
    <property type="match status" value="1"/>
</dbReference>
<dbReference type="InterPro" id="IPR029063">
    <property type="entry name" value="SAM-dependent_MTases_sf"/>
</dbReference>